<dbReference type="EMBL" id="CAJNOK010019662">
    <property type="protein sequence ID" value="CAF1303572.1"/>
    <property type="molecule type" value="Genomic_DNA"/>
</dbReference>
<keyword evidence="3" id="KW-1003">Cell membrane</keyword>
<name>A0A815MQN2_9BILA</name>
<comment type="function">
    <text evidence="9">Structural component of the gap junctions.</text>
</comment>
<dbReference type="GO" id="GO:0005921">
    <property type="term" value="C:gap junction"/>
    <property type="evidence" value="ECO:0007669"/>
    <property type="project" value="UniProtKB-UniRule"/>
</dbReference>
<dbReference type="PANTHER" id="PTHR11893">
    <property type="entry name" value="INNEXIN"/>
    <property type="match status" value="1"/>
</dbReference>
<keyword evidence="5 9" id="KW-1133">Transmembrane helix</keyword>
<comment type="subcellular location">
    <subcellularLocation>
        <location evidence="1 9">Cell membrane</location>
        <topology evidence="1 9">Multi-pass membrane protein</topology>
    </subcellularLocation>
</comment>
<evidence type="ECO:0000256" key="8">
    <source>
        <dbReference type="ARBA" id="ARBA00023303"/>
    </source>
</evidence>
<accession>A0A815MQN2</accession>
<dbReference type="PANTHER" id="PTHR11893:SF36">
    <property type="entry name" value="INNEXIN-5"/>
    <property type="match status" value="1"/>
</dbReference>
<comment type="caution">
    <text evidence="11">The sequence shown here is derived from an EMBL/GenBank/DDBJ whole genome shotgun (WGS) entry which is preliminary data.</text>
</comment>
<keyword evidence="2 9" id="KW-0813">Transport</keyword>
<evidence type="ECO:0000313" key="14">
    <source>
        <dbReference type="Proteomes" id="UP000663829"/>
    </source>
</evidence>
<dbReference type="Proteomes" id="UP000682733">
    <property type="component" value="Unassembled WGS sequence"/>
</dbReference>
<dbReference type="EMBL" id="CAJNOQ010018294">
    <property type="protein sequence ID" value="CAF1424733.1"/>
    <property type="molecule type" value="Genomic_DNA"/>
</dbReference>
<comment type="caution">
    <text evidence="9">Lacks conserved residue(s) required for the propagation of feature annotation.</text>
</comment>
<dbReference type="InterPro" id="IPR000990">
    <property type="entry name" value="Innexin"/>
</dbReference>
<dbReference type="EMBL" id="CAJOBC010083724">
    <property type="protein sequence ID" value="CAF4305934.1"/>
    <property type="molecule type" value="Genomic_DNA"/>
</dbReference>
<evidence type="ECO:0000256" key="3">
    <source>
        <dbReference type="ARBA" id="ARBA00022475"/>
    </source>
</evidence>
<keyword evidence="7 9" id="KW-0472">Membrane</keyword>
<evidence type="ECO:0000256" key="2">
    <source>
        <dbReference type="ARBA" id="ARBA00022448"/>
    </source>
</evidence>
<dbReference type="GO" id="GO:0034220">
    <property type="term" value="P:monoatomic ion transmembrane transport"/>
    <property type="evidence" value="ECO:0007669"/>
    <property type="project" value="UniProtKB-KW"/>
</dbReference>
<dbReference type="AlphaFoldDB" id="A0A815MQN2"/>
<dbReference type="Proteomes" id="UP000677228">
    <property type="component" value="Unassembled WGS sequence"/>
</dbReference>
<sequence length="112" mass="13107">MEFLKIVDKFSGTLSLADVRSLSDDFLIDRLHYCYTSSLLGVFAFISAVKTSYTVPIVCWIPAQLRRYEKAIMAYCYANNTYYVPDGHNVPMTADERYQALIFYYQWLVRIF</sequence>
<dbReference type="GO" id="GO:0005886">
    <property type="term" value="C:plasma membrane"/>
    <property type="evidence" value="ECO:0007669"/>
    <property type="project" value="UniProtKB-SubCell"/>
</dbReference>
<reference evidence="11" key="1">
    <citation type="submission" date="2021-02" db="EMBL/GenBank/DDBJ databases">
        <authorList>
            <person name="Nowell W R."/>
        </authorList>
    </citation>
    <scope>NUCLEOTIDE SEQUENCE</scope>
</reference>
<keyword evidence="4 9" id="KW-0812">Transmembrane</keyword>
<evidence type="ECO:0000313" key="11">
    <source>
        <dbReference type="EMBL" id="CAF1424733.1"/>
    </source>
</evidence>
<keyword evidence="8 9" id="KW-0407">Ion channel</keyword>
<evidence type="ECO:0000256" key="5">
    <source>
        <dbReference type="ARBA" id="ARBA00022989"/>
    </source>
</evidence>
<dbReference type="EMBL" id="CAJOBA010041240">
    <property type="protein sequence ID" value="CAF4110167.1"/>
    <property type="molecule type" value="Genomic_DNA"/>
</dbReference>
<dbReference type="Proteomes" id="UP000681722">
    <property type="component" value="Unassembled WGS sequence"/>
</dbReference>
<organism evidence="11 14">
    <name type="scientific">Didymodactylos carnosus</name>
    <dbReference type="NCBI Taxonomy" id="1234261"/>
    <lineage>
        <taxon>Eukaryota</taxon>
        <taxon>Metazoa</taxon>
        <taxon>Spiralia</taxon>
        <taxon>Gnathifera</taxon>
        <taxon>Rotifera</taxon>
        <taxon>Eurotatoria</taxon>
        <taxon>Bdelloidea</taxon>
        <taxon>Philodinida</taxon>
        <taxon>Philodinidae</taxon>
        <taxon>Didymodactylos</taxon>
    </lineage>
</organism>
<gene>
    <name evidence="9" type="primary">inx</name>
    <name evidence="11" type="ORF">GPM918_LOCUS33812</name>
    <name evidence="10" type="ORF">OVA965_LOCUS28649</name>
    <name evidence="13" type="ORF">SRO942_LOCUS34501</name>
    <name evidence="12" type="ORF">TMI583_LOCUS29404</name>
</gene>
<dbReference type="Pfam" id="PF00876">
    <property type="entry name" value="Innexin"/>
    <property type="match status" value="1"/>
</dbReference>
<protein>
    <recommendedName>
        <fullName evidence="9">Innexin</fullName>
    </recommendedName>
</protein>
<feature type="transmembrane region" description="Helical" evidence="9">
    <location>
        <begin position="39"/>
        <end position="63"/>
    </location>
</feature>
<evidence type="ECO:0000256" key="6">
    <source>
        <dbReference type="ARBA" id="ARBA00023065"/>
    </source>
</evidence>
<evidence type="ECO:0000256" key="7">
    <source>
        <dbReference type="ARBA" id="ARBA00023136"/>
    </source>
</evidence>
<dbReference type="Proteomes" id="UP000663829">
    <property type="component" value="Unassembled WGS sequence"/>
</dbReference>
<keyword evidence="14" id="KW-1185">Reference proteome</keyword>
<keyword evidence="6 9" id="KW-0406">Ion transport</keyword>
<evidence type="ECO:0000256" key="9">
    <source>
        <dbReference type="RuleBase" id="RU010713"/>
    </source>
</evidence>
<evidence type="ECO:0000313" key="10">
    <source>
        <dbReference type="EMBL" id="CAF1303572.1"/>
    </source>
</evidence>
<dbReference type="PROSITE" id="PS51013">
    <property type="entry name" value="PANNEXIN"/>
    <property type="match status" value="1"/>
</dbReference>
<evidence type="ECO:0000256" key="4">
    <source>
        <dbReference type="ARBA" id="ARBA00022692"/>
    </source>
</evidence>
<evidence type="ECO:0000313" key="13">
    <source>
        <dbReference type="EMBL" id="CAF4305934.1"/>
    </source>
</evidence>
<evidence type="ECO:0000313" key="12">
    <source>
        <dbReference type="EMBL" id="CAF4110167.1"/>
    </source>
</evidence>
<proteinExistence type="inferred from homology"/>
<comment type="similarity">
    <text evidence="9">Belongs to the pannexin family.</text>
</comment>
<evidence type="ECO:0000256" key="1">
    <source>
        <dbReference type="ARBA" id="ARBA00004651"/>
    </source>
</evidence>